<feature type="domain" description="HTH araC/xylS-type" evidence="4">
    <location>
        <begin position="222"/>
        <end position="320"/>
    </location>
</feature>
<evidence type="ECO:0000259" key="4">
    <source>
        <dbReference type="PROSITE" id="PS01124"/>
    </source>
</evidence>
<dbReference type="PROSITE" id="PS01124">
    <property type="entry name" value="HTH_ARAC_FAMILY_2"/>
    <property type="match status" value="1"/>
</dbReference>
<organism evidence="5 6">
    <name type="scientific">Chelatococcus reniformis</name>
    <dbReference type="NCBI Taxonomy" id="1494448"/>
    <lineage>
        <taxon>Bacteria</taxon>
        <taxon>Pseudomonadati</taxon>
        <taxon>Pseudomonadota</taxon>
        <taxon>Alphaproteobacteria</taxon>
        <taxon>Hyphomicrobiales</taxon>
        <taxon>Chelatococcaceae</taxon>
        <taxon>Chelatococcus</taxon>
    </lineage>
</organism>
<evidence type="ECO:0000256" key="3">
    <source>
        <dbReference type="ARBA" id="ARBA00023163"/>
    </source>
</evidence>
<evidence type="ECO:0000313" key="6">
    <source>
        <dbReference type="Proteomes" id="UP000637002"/>
    </source>
</evidence>
<evidence type="ECO:0000313" key="5">
    <source>
        <dbReference type="EMBL" id="GGC63140.1"/>
    </source>
</evidence>
<protein>
    <recommendedName>
        <fullName evidence="4">HTH araC/xylS-type domain-containing protein</fullName>
    </recommendedName>
</protein>
<dbReference type="Gene3D" id="1.10.10.60">
    <property type="entry name" value="Homeodomain-like"/>
    <property type="match status" value="1"/>
</dbReference>
<dbReference type="PANTHER" id="PTHR47893:SF1">
    <property type="entry name" value="REGULATORY PROTEIN PCHR"/>
    <property type="match status" value="1"/>
</dbReference>
<comment type="caution">
    <text evidence="5">The sequence shown here is derived from an EMBL/GenBank/DDBJ whole genome shotgun (WGS) entry which is preliminary data.</text>
</comment>
<dbReference type="InterPro" id="IPR009057">
    <property type="entry name" value="Homeodomain-like_sf"/>
</dbReference>
<evidence type="ECO:0000256" key="2">
    <source>
        <dbReference type="ARBA" id="ARBA00023125"/>
    </source>
</evidence>
<dbReference type="InterPro" id="IPR018060">
    <property type="entry name" value="HTH_AraC"/>
</dbReference>
<sequence length="320" mass="34703">MVHADIDQRWRGGGTHSSSILGDIASAWGYGCEMSRSGCALAEGAIATHQLPCGVNVCASELLTLQDNVRAGFVSRSLLISVNLDGSAINYALNDGAPTPLAPGNAAVVATRDEARLTSSYRIGDASRLIVVQACVDHLHDTDLAEHLDQRLRSPRLAPLALDGRTRALLQGLFSPTLGGLVGRLRAESCALALVAAALETERSPDEAVAPVVRPRDRARIMQIRDQLLANLDTDHRLCDLAREAGMSASTFKLKFAAVVGQPVFQFLREQRLDRAREGLRCDGWTVSQAAYYVGYRHPTNFATAFRRRFGVSPKEAHRH</sequence>
<dbReference type="RefSeq" id="WP_188609194.1">
    <property type="nucleotide sequence ID" value="NZ_BMGG01000003.1"/>
</dbReference>
<reference evidence="5" key="1">
    <citation type="journal article" date="2014" name="Int. J. Syst. Evol. Microbiol.">
        <title>Complete genome sequence of Corynebacterium casei LMG S-19264T (=DSM 44701T), isolated from a smear-ripened cheese.</title>
        <authorList>
            <consortium name="US DOE Joint Genome Institute (JGI-PGF)"/>
            <person name="Walter F."/>
            <person name="Albersmeier A."/>
            <person name="Kalinowski J."/>
            <person name="Ruckert C."/>
        </authorList>
    </citation>
    <scope>NUCLEOTIDE SEQUENCE</scope>
    <source>
        <strain evidence="5">CGMCC 1.12919</strain>
    </source>
</reference>
<dbReference type="InterPro" id="IPR053142">
    <property type="entry name" value="PchR_regulatory_protein"/>
</dbReference>
<gene>
    <name evidence="5" type="ORF">GCM10010994_22180</name>
</gene>
<dbReference type="Pfam" id="PF12833">
    <property type="entry name" value="HTH_18"/>
    <property type="match status" value="1"/>
</dbReference>
<dbReference type="SMART" id="SM00342">
    <property type="entry name" value="HTH_ARAC"/>
    <property type="match status" value="1"/>
</dbReference>
<dbReference type="InterPro" id="IPR018062">
    <property type="entry name" value="HTH_AraC-typ_CS"/>
</dbReference>
<dbReference type="GO" id="GO:0003700">
    <property type="term" value="F:DNA-binding transcription factor activity"/>
    <property type="evidence" value="ECO:0007669"/>
    <property type="project" value="InterPro"/>
</dbReference>
<keyword evidence="3" id="KW-0804">Transcription</keyword>
<dbReference type="PROSITE" id="PS00041">
    <property type="entry name" value="HTH_ARAC_FAMILY_1"/>
    <property type="match status" value="1"/>
</dbReference>
<dbReference type="SUPFAM" id="SSF46689">
    <property type="entry name" value="Homeodomain-like"/>
    <property type="match status" value="2"/>
</dbReference>
<dbReference type="EMBL" id="BMGG01000003">
    <property type="protein sequence ID" value="GGC63140.1"/>
    <property type="molecule type" value="Genomic_DNA"/>
</dbReference>
<proteinExistence type="predicted"/>
<accession>A0A916U754</accession>
<dbReference type="AlphaFoldDB" id="A0A916U754"/>
<keyword evidence="1" id="KW-0805">Transcription regulation</keyword>
<dbReference type="GO" id="GO:0043565">
    <property type="term" value="F:sequence-specific DNA binding"/>
    <property type="evidence" value="ECO:0007669"/>
    <property type="project" value="InterPro"/>
</dbReference>
<keyword evidence="6" id="KW-1185">Reference proteome</keyword>
<name>A0A916U754_9HYPH</name>
<reference evidence="5" key="2">
    <citation type="submission" date="2020-09" db="EMBL/GenBank/DDBJ databases">
        <authorList>
            <person name="Sun Q."/>
            <person name="Zhou Y."/>
        </authorList>
    </citation>
    <scope>NUCLEOTIDE SEQUENCE</scope>
    <source>
        <strain evidence="5">CGMCC 1.12919</strain>
    </source>
</reference>
<dbReference type="Proteomes" id="UP000637002">
    <property type="component" value="Unassembled WGS sequence"/>
</dbReference>
<dbReference type="PANTHER" id="PTHR47893">
    <property type="entry name" value="REGULATORY PROTEIN PCHR"/>
    <property type="match status" value="1"/>
</dbReference>
<keyword evidence="2" id="KW-0238">DNA-binding</keyword>
<evidence type="ECO:0000256" key="1">
    <source>
        <dbReference type="ARBA" id="ARBA00023015"/>
    </source>
</evidence>